<dbReference type="PANTHER" id="PTHR48030">
    <property type="entry name" value="SPLICING FACTOR 3B SUBUNIT 4"/>
    <property type="match status" value="1"/>
</dbReference>
<dbReference type="InterPro" id="IPR000504">
    <property type="entry name" value="RRM_dom"/>
</dbReference>
<dbReference type="FunFam" id="3.30.70.330:FF:000059">
    <property type="entry name" value="splicing factor 3B subunit 4"/>
    <property type="match status" value="1"/>
</dbReference>
<keyword evidence="8" id="KW-0539">Nucleus</keyword>
<dbReference type="Gene3D" id="3.30.70.330">
    <property type="match status" value="2"/>
</dbReference>
<dbReference type="InterPro" id="IPR035979">
    <property type="entry name" value="RBD_domain_sf"/>
</dbReference>
<organism evidence="13 14">
    <name type="scientific">Athelia psychrophila</name>
    <dbReference type="NCBI Taxonomy" id="1759441"/>
    <lineage>
        <taxon>Eukaryota</taxon>
        <taxon>Fungi</taxon>
        <taxon>Dikarya</taxon>
        <taxon>Basidiomycota</taxon>
        <taxon>Agaricomycotina</taxon>
        <taxon>Agaricomycetes</taxon>
        <taxon>Agaricomycetidae</taxon>
        <taxon>Atheliales</taxon>
        <taxon>Atheliaceae</taxon>
        <taxon>Athelia</taxon>
    </lineage>
</organism>
<dbReference type="GO" id="GO:0071011">
    <property type="term" value="C:precatalytic spliceosome"/>
    <property type="evidence" value="ECO:0007669"/>
    <property type="project" value="TreeGrafter"/>
</dbReference>
<keyword evidence="3" id="KW-0507">mRNA processing</keyword>
<dbReference type="CDD" id="cd12334">
    <property type="entry name" value="RRM1_SF3B4"/>
    <property type="match status" value="1"/>
</dbReference>
<evidence type="ECO:0000256" key="2">
    <source>
        <dbReference type="ARBA" id="ARBA00008363"/>
    </source>
</evidence>
<evidence type="ECO:0000256" key="10">
    <source>
        <dbReference type="PROSITE-ProRule" id="PRU00176"/>
    </source>
</evidence>
<gene>
    <name evidence="13" type="ORF">FIBSPDRAFT_848426</name>
</gene>
<protein>
    <recommendedName>
        <fullName evidence="9">Splicing factor 3B subunit 4</fullName>
    </recommendedName>
</protein>
<dbReference type="InterPro" id="IPR034158">
    <property type="entry name" value="SF3B4_RRM1"/>
</dbReference>
<evidence type="ECO:0000256" key="7">
    <source>
        <dbReference type="ARBA" id="ARBA00023187"/>
    </source>
</evidence>
<keyword evidence="6 10" id="KW-0694">RNA-binding</keyword>
<keyword evidence="7" id="KW-0508">mRNA splicing</keyword>
<dbReference type="InterPro" id="IPR012677">
    <property type="entry name" value="Nucleotide-bd_a/b_plait_sf"/>
</dbReference>
<feature type="domain" description="RRM" evidence="12">
    <location>
        <begin position="99"/>
        <end position="178"/>
    </location>
</feature>
<comment type="subcellular location">
    <subcellularLocation>
        <location evidence="1">Nucleus</location>
    </subcellularLocation>
</comment>
<dbReference type="OrthoDB" id="10259687at2759"/>
<dbReference type="GO" id="GO:0005686">
    <property type="term" value="C:U2 snRNP"/>
    <property type="evidence" value="ECO:0007669"/>
    <property type="project" value="TreeGrafter"/>
</dbReference>
<name>A0A166VDH8_9AGAM</name>
<evidence type="ECO:0000256" key="1">
    <source>
        <dbReference type="ARBA" id="ARBA00004123"/>
    </source>
</evidence>
<dbReference type="GO" id="GO:0048026">
    <property type="term" value="P:positive regulation of mRNA splicing, via spliceosome"/>
    <property type="evidence" value="ECO:0007669"/>
    <property type="project" value="TreeGrafter"/>
</dbReference>
<dbReference type="CDD" id="cd12335">
    <property type="entry name" value="RRM2_SF3B4"/>
    <property type="match status" value="1"/>
</dbReference>
<keyword evidence="4" id="KW-0747">Spliceosome</keyword>
<dbReference type="GO" id="GO:0008380">
    <property type="term" value="P:RNA splicing"/>
    <property type="evidence" value="ECO:0007669"/>
    <property type="project" value="UniProtKB-KW"/>
</dbReference>
<evidence type="ECO:0000259" key="12">
    <source>
        <dbReference type="PROSITE" id="PS50102"/>
    </source>
</evidence>
<dbReference type="AlphaFoldDB" id="A0A166VDH8"/>
<sequence length="320" mass="34810">MSRPQDDRNQEATVYLGNLDERCSDALVWELMLQAGPVVNVHLPKDRISMAHQGYGFCEFLTEEDAEYACKIMNQIKLWGKPIRVNKASSDKKQLDVGANLFIGSLDDNVDERLLYDTFSAFGVMATTAKVARDPSSGTSKGYGFVAYTDFESSDAAVESMNGQFLMNKAITVQYAFKKDGKGERHGTAAERLLAAQARKNNALPVAARPPPAPTAFGQIARPAMPGYAQGPYQGQFAGVLAQPAPPPGFTPQQTLMPQQGMQMQMMPGMMPMGMGMPPPPPPPGMQMYNPQAGYPPPPPGFGQPMMPPPMGMPQMQPQY</sequence>
<feature type="compositionally biased region" description="Pro residues" evidence="11">
    <location>
        <begin position="295"/>
        <end position="312"/>
    </location>
</feature>
<dbReference type="GO" id="GO:0005730">
    <property type="term" value="C:nucleolus"/>
    <property type="evidence" value="ECO:0007669"/>
    <property type="project" value="TreeGrafter"/>
</dbReference>
<dbReference type="Pfam" id="PF00076">
    <property type="entry name" value="RRM_1"/>
    <property type="match status" value="2"/>
</dbReference>
<evidence type="ECO:0000256" key="11">
    <source>
        <dbReference type="SAM" id="MobiDB-lite"/>
    </source>
</evidence>
<feature type="region of interest" description="Disordered" evidence="11">
    <location>
        <begin position="295"/>
        <end position="320"/>
    </location>
</feature>
<dbReference type="PROSITE" id="PS50102">
    <property type="entry name" value="RRM"/>
    <property type="match status" value="2"/>
</dbReference>
<evidence type="ECO:0000313" key="13">
    <source>
        <dbReference type="EMBL" id="KZP32613.1"/>
    </source>
</evidence>
<feature type="domain" description="RRM" evidence="12">
    <location>
        <begin position="12"/>
        <end position="90"/>
    </location>
</feature>
<evidence type="ECO:0000256" key="5">
    <source>
        <dbReference type="ARBA" id="ARBA00022737"/>
    </source>
</evidence>
<dbReference type="SUPFAM" id="SSF54928">
    <property type="entry name" value="RNA-binding domain, RBD"/>
    <property type="match status" value="1"/>
</dbReference>
<reference evidence="13 14" key="1">
    <citation type="journal article" date="2016" name="Mol. Biol. Evol.">
        <title>Comparative Genomics of Early-Diverging Mushroom-Forming Fungi Provides Insights into the Origins of Lignocellulose Decay Capabilities.</title>
        <authorList>
            <person name="Nagy L.G."/>
            <person name="Riley R."/>
            <person name="Tritt A."/>
            <person name="Adam C."/>
            <person name="Daum C."/>
            <person name="Floudas D."/>
            <person name="Sun H."/>
            <person name="Yadav J.S."/>
            <person name="Pangilinan J."/>
            <person name="Larsson K.H."/>
            <person name="Matsuura K."/>
            <person name="Barry K."/>
            <person name="Labutti K."/>
            <person name="Kuo R."/>
            <person name="Ohm R.A."/>
            <person name="Bhattacharya S.S."/>
            <person name="Shirouzu T."/>
            <person name="Yoshinaga Y."/>
            <person name="Martin F.M."/>
            <person name="Grigoriev I.V."/>
            <person name="Hibbett D.S."/>
        </authorList>
    </citation>
    <scope>NUCLEOTIDE SEQUENCE [LARGE SCALE GENOMIC DNA]</scope>
    <source>
        <strain evidence="13 14">CBS 109695</strain>
    </source>
</reference>
<evidence type="ECO:0000256" key="8">
    <source>
        <dbReference type="ARBA" id="ARBA00023242"/>
    </source>
</evidence>
<comment type="similarity">
    <text evidence="2">Belongs to the SF3B4 family.</text>
</comment>
<proteinExistence type="inferred from homology"/>
<dbReference type="Proteomes" id="UP000076532">
    <property type="component" value="Unassembled WGS sequence"/>
</dbReference>
<dbReference type="FunFam" id="3.30.70.330:FF:000121">
    <property type="entry name" value="Splicing factor 3b subunit 4"/>
    <property type="match status" value="1"/>
</dbReference>
<evidence type="ECO:0000256" key="4">
    <source>
        <dbReference type="ARBA" id="ARBA00022728"/>
    </source>
</evidence>
<dbReference type="InterPro" id="IPR052084">
    <property type="entry name" value="SF3B4_spliceosome_assoc"/>
</dbReference>
<dbReference type="EMBL" id="KV417485">
    <property type="protein sequence ID" value="KZP32613.1"/>
    <property type="molecule type" value="Genomic_DNA"/>
</dbReference>
<dbReference type="SMART" id="SM00360">
    <property type="entry name" value="RRM"/>
    <property type="match status" value="2"/>
</dbReference>
<dbReference type="InterPro" id="IPR034159">
    <property type="entry name" value="SF3B4_RRM2"/>
</dbReference>
<keyword evidence="5" id="KW-0677">Repeat</keyword>
<dbReference type="PANTHER" id="PTHR48030:SF3">
    <property type="entry name" value="SPLICING FACTOR 3B SUBUNIT 4"/>
    <property type="match status" value="1"/>
</dbReference>
<dbReference type="GO" id="GO:0006397">
    <property type="term" value="P:mRNA processing"/>
    <property type="evidence" value="ECO:0007669"/>
    <property type="project" value="UniProtKB-KW"/>
</dbReference>
<evidence type="ECO:0000256" key="6">
    <source>
        <dbReference type="ARBA" id="ARBA00022884"/>
    </source>
</evidence>
<keyword evidence="14" id="KW-1185">Reference proteome</keyword>
<evidence type="ECO:0000256" key="9">
    <source>
        <dbReference type="ARBA" id="ARBA00070533"/>
    </source>
</evidence>
<evidence type="ECO:0000313" key="14">
    <source>
        <dbReference type="Proteomes" id="UP000076532"/>
    </source>
</evidence>
<accession>A0A166VDH8</accession>
<evidence type="ECO:0000256" key="3">
    <source>
        <dbReference type="ARBA" id="ARBA00022664"/>
    </source>
</evidence>
<dbReference type="STRING" id="436010.A0A166VDH8"/>
<dbReference type="GO" id="GO:0003723">
    <property type="term" value="F:RNA binding"/>
    <property type="evidence" value="ECO:0007669"/>
    <property type="project" value="UniProtKB-UniRule"/>
</dbReference>